<dbReference type="PANTHER" id="PTHR38134:SF2">
    <property type="entry name" value="GALACTOKINASE"/>
    <property type="match status" value="1"/>
</dbReference>
<evidence type="ECO:0000313" key="2">
    <source>
        <dbReference type="EMBL" id="PWZ22034.1"/>
    </source>
</evidence>
<proteinExistence type="predicted"/>
<organism evidence="2 3">
    <name type="scientific">Zea mays</name>
    <name type="common">Maize</name>
    <dbReference type="NCBI Taxonomy" id="4577"/>
    <lineage>
        <taxon>Eukaryota</taxon>
        <taxon>Viridiplantae</taxon>
        <taxon>Streptophyta</taxon>
        <taxon>Embryophyta</taxon>
        <taxon>Tracheophyta</taxon>
        <taxon>Spermatophyta</taxon>
        <taxon>Magnoliopsida</taxon>
        <taxon>Liliopsida</taxon>
        <taxon>Poales</taxon>
        <taxon>Poaceae</taxon>
        <taxon>PACMAD clade</taxon>
        <taxon>Panicoideae</taxon>
        <taxon>Andropogonodae</taxon>
        <taxon>Andropogoneae</taxon>
        <taxon>Tripsacinae</taxon>
        <taxon>Zea</taxon>
    </lineage>
</organism>
<keyword evidence="2" id="KW-0808">Transferase</keyword>
<gene>
    <name evidence="2" type="primary">ARA1_5</name>
    <name evidence="2" type="ORF">Zm00014a_022746</name>
</gene>
<feature type="region of interest" description="Disordered" evidence="1">
    <location>
        <begin position="132"/>
        <end position="155"/>
    </location>
</feature>
<dbReference type="EMBL" id="NCVQ01000006">
    <property type="protein sequence ID" value="PWZ22034.1"/>
    <property type="molecule type" value="Genomic_DNA"/>
</dbReference>
<dbReference type="AlphaFoldDB" id="A0A3L6ELR8"/>
<protein>
    <submittedName>
        <fullName evidence="2">L-arabinokinase</fullName>
    </submittedName>
</protein>
<name>A0A3L6ELR8_MAIZE</name>
<dbReference type="PANTHER" id="PTHR38134">
    <property type="entry name" value="SLR1395 PROTEIN"/>
    <property type="match status" value="1"/>
</dbReference>
<dbReference type="InterPro" id="IPR053205">
    <property type="entry name" value="GHMP_kinase_L-arabinokinase"/>
</dbReference>
<reference evidence="2 3" key="1">
    <citation type="journal article" date="2018" name="Nat. Genet.">
        <title>Extensive intraspecific gene order and gene structural variations between Mo17 and other maize genomes.</title>
        <authorList>
            <person name="Sun S."/>
            <person name="Zhou Y."/>
            <person name="Chen J."/>
            <person name="Shi J."/>
            <person name="Zhao H."/>
            <person name="Zhao H."/>
            <person name="Song W."/>
            <person name="Zhang M."/>
            <person name="Cui Y."/>
            <person name="Dong X."/>
            <person name="Liu H."/>
            <person name="Ma X."/>
            <person name="Jiao Y."/>
            <person name="Wang B."/>
            <person name="Wei X."/>
            <person name="Stein J.C."/>
            <person name="Glaubitz J.C."/>
            <person name="Lu F."/>
            <person name="Yu G."/>
            <person name="Liang C."/>
            <person name="Fengler K."/>
            <person name="Li B."/>
            <person name="Rafalski A."/>
            <person name="Schnable P.S."/>
            <person name="Ware D.H."/>
            <person name="Buckler E.S."/>
            <person name="Lai J."/>
        </authorList>
    </citation>
    <scope>NUCLEOTIDE SEQUENCE [LARGE SCALE GENOMIC DNA]</scope>
    <source>
        <strain evidence="3">cv. Missouri 17</strain>
        <tissue evidence="2">Seedling</tissue>
    </source>
</reference>
<dbReference type="GO" id="GO:0016301">
    <property type="term" value="F:kinase activity"/>
    <property type="evidence" value="ECO:0007669"/>
    <property type="project" value="UniProtKB-KW"/>
</dbReference>
<dbReference type="ExpressionAtlas" id="A0A3L6ELR8">
    <property type="expression patterns" value="baseline"/>
</dbReference>
<comment type="caution">
    <text evidence="2">The sequence shown here is derived from an EMBL/GenBank/DDBJ whole genome shotgun (WGS) entry which is preliminary data.</text>
</comment>
<dbReference type="Proteomes" id="UP000251960">
    <property type="component" value="Chromosome 5"/>
</dbReference>
<evidence type="ECO:0000313" key="3">
    <source>
        <dbReference type="Proteomes" id="UP000251960"/>
    </source>
</evidence>
<accession>A0A3L6ELR8</accession>
<keyword evidence="2" id="KW-0418">Kinase</keyword>
<sequence>MIRIRVQDGDVDGGGEVTAPPQHLVFAYYITGHGFGHATRALEVVRHLVAVGHDVHVVTAAPEFVFTTEIPSPSLHIRKVVLGCGAVQADALTVDHLAREGLFFWALLCSLHAQLDRPPSFLRVLNTGARSAVPPDDRGAPGVHPQDRGGVAQLHQGRPCGTNTMITDRYRFLLSLFCLNISAHQVELN</sequence>
<evidence type="ECO:0000256" key="1">
    <source>
        <dbReference type="SAM" id="MobiDB-lite"/>
    </source>
</evidence>